<dbReference type="InterPro" id="IPR038765">
    <property type="entry name" value="Papain-like_cys_pep_sf"/>
</dbReference>
<keyword evidence="2" id="KW-0645">Protease</keyword>
<proteinExistence type="inferred from homology"/>
<dbReference type="GO" id="GO:0006508">
    <property type="term" value="P:proteolysis"/>
    <property type="evidence" value="ECO:0007669"/>
    <property type="project" value="UniProtKB-KW"/>
</dbReference>
<dbReference type="Pfam" id="PF00877">
    <property type="entry name" value="NLPC_P60"/>
    <property type="match status" value="1"/>
</dbReference>
<dbReference type="GO" id="GO:0008234">
    <property type="term" value="F:cysteine-type peptidase activity"/>
    <property type="evidence" value="ECO:0007669"/>
    <property type="project" value="UniProtKB-KW"/>
</dbReference>
<evidence type="ECO:0000256" key="4">
    <source>
        <dbReference type="ARBA" id="ARBA00022807"/>
    </source>
</evidence>
<dbReference type="PROSITE" id="PS51935">
    <property type="entry name" value="NLPC_P60"/>
    <property type="match status" value="1"/>
</dbReference>
<reference evidence="6" key="1">
    <citation type="journal article" date="2020" name="mSystems">
        <title>Genome- and Community-Level Interaction Insights into Carbon Utilization and Element Cycling Functions of Hydrothermarchaeota in Hydrothermal Sediment.</title>
        <authorList>
            <person name="Zhou Z."/>
            <person name="Liu Y."/>
            <person name="Xu W."/>
            <person name="Pan J."/>
            <person name="Luo Z.H."/>
            <person name="Li M."/>
        </authorList>
    </citation>
    <scope>NUCLEOTIDE SEQUENCE [LARGE SCALE GENOMIC DNA]</scope>
    <source>
        <strain evidence="6">HyVt-28</strain>
    </source>
</reference>
<gene>
    <name evidence="6" type="ORF">ENH14_03780</name>
</gene>
<dbReference type="PANTHER" id="PTHR47053:SF1">
    <property type="entry name" value="MUREIN DD-ENDOPEPTIDASE MEPH-RELATED"/>
    <property type="match status" value="1"/>
</dbReference>
<feature type="non-terminal residue" evidence="6">
    <location>
        <position position="1"/>
    </location>
</feature>
<dbReference type="AlphaFoldDB" id="A0A7V0LUV6"/>
<dbReference type="Gene3D" id="3.90.1720.10">
    <property type="entry name" value="endopeptidase domain like (from Nostoc punctiforme)"/>
    <property type="match status" value="1"/>
</dbReference>
<comment type="similarity">
    <text evidence="1">Belongs to the peptidase C40 family.</text>
</comment>
<evidence type="ECO:0000313" key="6">
    <source>
        <dbReference type="EMBL" id="HDL60558.1"/>
    </source>
</evidence>
<accession>A0A7V0LUV6</accession>
<dbReference type="InterPro" id="IPR051202">
    <property type="entry name" value="Peptidase_C40"/>
</dbReference>
<sequence length="206" mass="23871">DWFLVRKDYDNYTGWVRKQYVCEGDLDGEEYYVSVPFTEVFDENGQRKSLLPFMSRVVGEEEDKKVWFNYHDNKVYVNIDKLVKPEHLTYTSKDQIVDEFKKFIGIPYLWGGLSPFGFDCSGLVQTVFRRFGIYLPRDTSQQISSGEPVKLENISQLDLLFFPGHVGVCLGNGLFIHSSTKNNGVYIESLSGEWLKNLKSIRRVIP</sequence>
<dbReference type="SUPFAM" id="SSF54001">
    <property type="entry name" value="Cysteine proteinases"/>
    <property type="match status" value="1"/>
</dbReference>
<dbReference type="PANTHER" id="PTHR47053">
    <property type="entry name" value="MUREIN DD-ENDOPEPTIDASE MEPH-RELATED"/>
    <property type="match status" value="1"/>
</dbReference>
<dbReference type="Proteomes" id="UP000886381">
    <property type="component" value="Unassembled WGS sequence"/>
</dbReference>
<dbReference type="EMBL" id="DRDR01000165">
    <property type="protein sequence ID" value="HDL60558.1"/>
    <property type="molecule type" value="Genomic_DNA"/>
</dbReference>
<evidence type="ECO:0000259" key="5">
    <source>
        <dbReference type="PROSITE" id="PS51935"/>
    </source>
</evidence>
<keyword evidence="4" id="KW-0788">Thiol protease</keyword>
<feature type="domain" description="NlpC/P60" evidence="5">
    <location>
        <begin position="90"/>
        <end position="205"/>
    </location>
</feature>
<evidence type="ECO:0000256" key="2">
    <source>
        <dbReference type="ARBA" id="ARBA00022670"/>
    </source>
</evidence>
<name>A0A7V0LUV6_UNCW3</name>
<dbReference type="InterPro" id="IPR000064">
    <property type="entry name" value="NLP_P60_dom"/>
</dbReference>
<evidence type="ECO:0000256" key="1">
    <source>
        <dbReference type="ARBA" id="ARBA00007074"/>
    </source>
</evidence>
<keyword evidence="3" id="KW-0378">Hydrolase</keyword>
<protein>
    <submittedName>
        <fullName evidence="6">NlpC/P60 family protein</fullName>
    </submittedName>
</protein>
<organism evidence="6">
    <name type="scientific">candidate division WOR-3 bacterium</name>
    <dbReference type="NCBI Taxonomy" id="2052148"/>
    <lineage>
        <taxon>Bacteria</taxon>
        <taxon>Bacteria division WOR-3</taxon>
    </lineage>
</organism>
<comment type="caution">
    <text evidence="6">The sequence shown here is derived from an EMBL/GenBank/DDBJ whole genome shotgun (WGS) entry which is preliminary data.</text>
</comment>
<evidence type="ECO:0000256" key="3">
    <source>
        <dbReference type="ARBA" id="ARBA00022801"/>
    </source>
</evidence>